<sequence length="125" mass="14139">MNFDLAYQGLMARLDSIFPVNPEKHELIEITVRRIHLHGELKKPFLTASFKPRIRTGRTRQIGRDRPPAKAGGVSKRGARRSATTQCEQLHGKRIARPVHSIFVYCLAIRLPIQNSETKSKIADG</sequence>
<reference evidence="2" key="1">
    <citation type="submission" date="2021-03" db="EMBL/GenBank/DDBJ databases">
        <title>Complete genome of Burkholderia pseudomallei_VBP364.</title>
        <authorList>
            <person name="Balaji V."/>
            <person name="Yamuna B."/>
            <person name="Monisha P."/>
        </authorList>
    </citation>
    <scope>NUCLEOTIDE SEQUENCE</scope>
    <source>
        <strain evidence="2">VBP364</strain>
    </source>
</reference>
<dbReference type="GeneID" id="92977456"/>
<accession>A0A8A4DP30</accession>
<feature type="region of interest" description="Disordered" evidence="1">
    <location>
        <begin position="57"/>
        <end position="84"/>
    </location>
</feature>
<dbReference type="EMBL" id="CP071754">
    <property type="protein sequence ID" value="QTB60412.1"/>
    <property type="molecule type" value="Genomic_DNA"/>
</dbReference>
<proteinExistence type="predicted"/>
<dbReference type="RefSeq" id="WP_157047211.1">
    <property type="nucleotide sequence ID" value="NZ_CP036451.1"/>
</dbReference>
<evidence type="ECO:0000256" key="1">
    <source>
        <dbReference type="SAM" id="MobiDB-lite"/>
    </source>
</evidence>
<gene>
    <name evidence="2" type="ORF">J3D99_20945</name>
</gene>
<dbReference type="AlphaFoldDB" id="A0A8A4DP30"/>
<evidence type="ECO:0000313" key="2">
    <source>
        <dbReference type="EMBL" id="QTB60412.1"/>
    </source>
</evidence>
<organism evidence="2">
    <name type="scientific">Burkholderia pseudomallei</name>
    <name type="common">Pseudomonas pseudomallei</name>
    <dbReference type="NCBI Taxonomy" id="28450"/>
    <lineage>
        <taxon>Bacteria</taxon>
        <taxon>Pseudomonadati</taxon>
        <taxon>Pseudomonadota</taxon>
        <taxon>Betaproteobacteria</taxon>
        <taxon>Burkholderiales</taxon>
        <taxon>Burkholderiaceae</taxon>
        <taxon>Burkholderia</taxon>
        <taxon>pseudomallei group</taxon>
    </lineage>
</organism>
<name>A0A8A4DP30_BURPE</name>
<protein>
    <submittedName>
        <fullName evidence="2">Uncharacterized protein</fullName>
    </submittedName>
</protein>